<evidence type="ECO:0000256" key="1">
    <source>
        <dbReference type="ARBA" id="ARBA00001966"/>
    </source>
</evidence>
<dbReference type="Pfam" id="PF04055">
    <property type="entry name" value="Radical_SAM"/>
    <property type="match status" value="1"/>
</dbReference>
<dbReference type="InterPro" id="IPR013785">
    <property type="entry name" value="Aldolase_TIM"/>
</dbReference>
<dbReference type="Gene3D" id="3.20.20.70">
    <property type="entry name" value="Aldolase class I"/>
    <property type="match status" value="1"/>
</dbReference>
<feature type="non-terminal residue" evidence="8">
    <location>
        <position position="369"/>
    </location>
</feature>
<dbReference type="InterPro" id="IPR006638">
    <property type="entry name" value="Elp3/MiaA/NifB-like_rSAM"/>
</dbReference>
<dbReference type="InterPro" id="IPR050377">
    <property type="entry name" value="Radical_SAM_PqqE_MftC-like"/>
</dbReference>
<dbReference type="PROSITE" id="PS01305">
    <property type="entry name" value="MOAA_NIFB_PQQE"/>
    <property type="match status" value="1"/>
</dbReference>
<evidence type="ECO:0000256" key="4">
    <source>
        <dbReference type="ARBA" id="ARBA00022723"/>
    </source>
</evidence>
<evidence type="ECO:0000256" key="2">
    <source>
        <dbReference type="ARBA" id="ARBA00022485"/>
    </source>
</evidence>
<dbReference type="PANTHER" id="PTHR11228:SF34">
    <property type="entry name" value="TUNGSTEN-CONTAINING ALDEHYDE FERREDOXIN OXIDOREDUCTASE COFACTOR MODIFYING PROTEIN"/>
    <property type="match status" value="1"/>
</dbReference>
<gene>
    <name evidence="8" type="ORF">LCGC14_1680030</name>
</gene>
<dbReference type="SMART" id="SM00729">
    <property type="entry name" value="Elp3"/>
    <property type="match status" value="1"/>
</dbReference>
<dbReference type="CDD" id="cd01335">
    <property type="entry name" value="Radical_SAM"/>
    <property type="match status" value="1"/>
</dbReference>
<comment type="caution">
    <text evidence="8">The sequence shown here is derived from an EMBL/GenBank/DDBJ whole genome shotgun (WGS) entry which is preliminary data.</text>
</comment>
<proteinExistence type="predicted"/>
<feature type="domain" description="Elp3/MiaA/NifB-like radical SAM core" evidence="7">
    <location>
        <begin position="149"/>
        <end position="348"/>
    </location>
</feature>
<dbReference type="GO" id="GO:0003824">
    <property type="term" value="F:catalytic activity"/>
    <property type="evidence" value="ECO:0007669"/>
    <property type="project" value="InterPro"/>
</dbReference>
<dbReference type="GO" id="GO:0046872">
    <property type="term" value="F:metal ion binding"/>
    <property type="evidence" value="ECO:0007669"/>
    <property type="project" value="UniProtKB-KW"/>
</dbReference>
<organism evidence="8">
    <name type="scientific">marine sediment metagenome</name>
    <dbReference type="NCBI Taxonomy" id="412755"/>
    <lineage>
        <taxon>unclassified sequences</taxon>
        <taxon>metagenomes</taxon>
        <taxon>ecological metagenomes</taxon>
    </lineage>
</organism>
<dbReference type="SFLD" id="SFLDS00029">
    <property type="entry name" value="Radical_SAM"/>
    <property type="match status" value="1"/>
</dbReference>
<evidence type="ECO:0000256" key="3">
    <source>
        <dbReference type="ARBA" id="ARBA00022691"/>
    </source>
</evidence>
<keyword evidence="3" id="KW-0949">S-adenosyl-L-methionine</keyword>
<name>A0A0F9KP05_9ZZZZ</name>
<evidence type="ECO:0000256" key="6">
    <source>
        <dbReference type="ARBA" id="ARBA00023014"/>
    </source>
</evidence>
<dbReference type="SUPFAM" id="SSF102114">
    <property type="entry name" value="Radical SAM enzymes"/>
    <property type="match status" value="1"/>
</dbReference>
<keyword evidence="5" id="KW-0408">Iron</keyword>
<evidence type="ECO:0000313" key="8">
    <source>
        <dbReference type="EMBL" id="KKM17010.1"/>
    </source>
</evidence>
<dbReference type="PANTHER" id="PTHR11228">
    <property type="entry name" value="RADICAL SAM DOMAIN PROTEIN"/>
    <property type="match status" value="1"/>
</dbReference>
<dbReference type="InterPro" id="IPR058240">
    <property type="entry name" value="rSAM_sf"/>
</dbReference>
<protein>
    <recommendedName>
        <fullName evidence="7">Elp3/MiaA/NifB-like radical SAM core domain-containing protein</fullName>
    </recommendedName>
</protein>
<accession>A0A0F9KP05</accession>
<reference evidence="8" key="1">
    <citation type="journal article" date="2015" name="Nature">
        <title>Complex archaea that bridge the gap between prokaryotes and eukaryotes.</title>
        <authorList>
            <person name="Spang A."/>
            <person name="Saw J.H."/>
            <person name="Jorgensen S.L."/>
            <person name="Zaremba-Niedzwiedzka K."/>
            <person name="Martijn J."/>
            <person name="Lind A.E."/>
            <person name="van Eijk R."/>
            <person name="Schleper C."/>
            <person name="Guy L."/>
            <person name="Ettema T.J."/>
        </authorList>
    </citation>
    <scope>NUCLEOTIDE SEQUENCE</scope>
</reference>
<dbReference type="InterPro" id="IPR000385">
    <property type="entry name" value="MoaA_NifB_PqqE_Fe-S-bd_CS"/>
</dbReference>
<evidence type="ECO:0000259" key="7">
    <source>
        <dbReference type="SMART" id="SM00729"/>
    </source>
</evidence>
<keyword evidence="4" id="KW-0479">Metal-binding</keyword>
<dbReference type="GO" id="GO:0032324">
    <property type="term" value="P:molybdopterin cofactor biosynthetic process"/>
    <property type="evidence" value="ECO:0007669"/>
    <property type="project" value="UniProtKB-ARBA"/>
</dbReference>
<keyword evidence="2" id="KW-0004">4Fe-4S</keyword>
<dbReference type="AlphaFoldDB" id="A0A0F9KP05"/>
<dbReference type="InterPro" id="IPR007197">
    <property type="entry name" value="rSAM"/>
</dbReference>
<sequence length="369" mass="42993">MEHESNVKSRLVLRSAETIFSDIIQKGYFERYDTASLQHEFINFNNSFKIKNGRTPFIYELFHYFFRSLDPSLRQKVLELFYEKDYNWFITTGQYLLFNLHSWIKDLRKVDKFHNNSDKISQFLNVWGKNFHDIELKGIRETSSSEYPDKILLELTNNCNLDCIMCGVGKNPYDPKKNISLDLVKSLCNDVLKNVSNLRLNGLGESTILPNFLEYLELISELPLQLEIVTNLNVKHQLVWKKLVDANTNFLISCDSSKPRIYETIRRRSSFSVFKHNLKLLTDSISHPLQAQIIFTLMKININEIQGVMELALELGIGGVIINVIKSEVNNQKWIDNNFDLILQLFYKASNFAKTHGIKLKLPDHLGNF</sequence>
<comment type="cofactor">
    <cofactor evidence="1">
        <name>[4Fe-4S] cluster</name>
        <dbReference type="ChEBI" id="CHEBI:49883"/>
    </cofactor>
</comment>
<keyword evidence="6" id="KW-0411">Iron-sulfur</keyword>
<evidence type="ECO:0000256" key="5">
    <source>
        <dbReference type="ARBA" id="ARBA00023004"/>
    </source>
</evidence>
<dbReference type="EMBL" id="LAZR01014545">
    <property type="protein sequence ID" value="KKM17010.1"/>
    <property type="molecule type" value="Genomic_DNA"/>
</dbReference>
<dbReference type="GO" id="GO:0051539">
    <property type="term" value="F:4 iron, 4 sulfur cluster binding"/>
    <property type="evidence" value="ECO:0007669"/>
    <property type="project" value="UniProtKB-KW"/>
</dbReference>
<dbReference type="SFLD" id="SFLDG01067">
    <property type="entry name" value="SPASM/twitch_domain_containing"/>
    <property type="match status" value="1"/>
</dbReference>